<feature type="region of interest" description="Disordered" evidence="1">
    <location>
        <begin position="132"/>
        <end position="313"/>
    </location>
</feature>
<dbReference type="GeneID" id="5728116"/>
<dbReference type="GO" id="GO:0044528">
    <property type="term" value="P:regulation of mitochondrial mRNA stability"/>
    <property type="evidence" value="ECO:0000318"/>
    <property type="project" value="GO_Central"/>
</dbReference>
<feature type="region of interest" description="Disordered" evidence="1">
    <location>
        <begin position="1541"/>
        <end position="1574"/>
    </location>
</feature>
<dbReference type="GO" id="GO:1901259">
    <property type="term" value="P:chloroplast rRNA processing"/>
    <property type="evidence" value="ECO:0000318"/>
    <property type="project" value="GO_Central"/>
</dbReference>
<dbReference type="GO" id="GO:0009507">
    <property type="term" value="C:chloroplast"/>
    <property type="evidence" value="ECO:0007669"/>
    <property type="project" value="GOC"/>
</dbReference>
<gene>
    <name evidence="2" type="ORF">CHLRE_10g429400v5</name>
</gene>
<feature type="compositionally biased region" description="Low complexity" evidence="1">
    <location>
        <begin position="81"/>
        <end position="93"/>
    </location>
</feature>
<dbReference type="Gramene" id="PNW77274">
    <property type="protein sequence ID" value="PNW77274"/>
    <property type="gene ID" value="CHLRE_10g429400v5"/>
</dbReference>
<keyword evidence="3" id="KW-1185">Reference proteome</keyword>
<dbReference type="PaxDb" id="3055-EDP06476"/>
<dbReference type="GO" id="GO:0005759">
    <property type="term" value="C:mitochondrial matrix"/>
    <property type="evidence" value="ECO:0000318"/>
    <property type="project" value="GO_Central"/>
</dbReference>
<dbReference type="RefSeq" id="XP_042920011.1">
    <property type="nucleotide sequence ID" value="XM_043066614.1"/>
</dbReference>
<evidence type="ECO:0000313" key="3">
    <source>
        <dbReference type="Proteomes" id="UP000006906"/>
    </source>
</evidence>
<feature type="compositionally biased region" description="Gly residues" evidence="1">
    <location>
        <begin position="222"/>
        <end position="233"/>
    </location>
</feature>
<accession>A0A2K3D9R5</accession>
<evidence type="ECO:0000256" key="1">
    <source>
        <dbReference type="SAM" id="MobiDB-lite"/>
    </source>
</evidence>
<feature type="compositionally biased region" description="Low complexity" evidence="1">
    <location>
        <begin position="1624"/>
        <end position="1633"/>
    </location>
</feature>
<sequence>MRTTGWATTAGGHPFAARGKLRCDLVTARAAAPHTGNTNRSEARSSLQIHGPPAAAESALVSVTPDALVRPLKVNGHATHGSSEPGSGRSSTSATLAGNTDACGLLTGARPVPADAAKSVHSLQIAPEHSLVPAANGRSHPPAATSRDAPPLVRGAPLRGAPARETGGRGQDEDAAAGAPAATASWEYARTAEQQHVPPSPASTSSASGSSASLNGWPGAHDSGGGGSGGGRGVAYLGRGSSRVAHSYRPQEELEQPQQRQQHTQATSNYSPSSRGAGGGSRQPGMSYFTGGASARGSTGPANTGGATSAGASAGVWPSGADLVNAGLLAKIDAATNWYELRAVLASSGGGSGSTSTSHSRSPRNAGGGAASATAAAASSPSAAATALAVLRRLAAVTRYDMRPAECAALGAFLERWLLECALPALPAMRAADLAAAMHAVAKLARALPAPPPAWTAGWFAAAAPHLRAAAFRPKDISLSLWALSKLAARPPAGGLQLLLAAAEPHLHRFNAQDLSLVALALAALRGRDGGVSSGSGSGEGSTDGEGRGSTGGEGEGLQQLLPSAEWRQLYLARVGEVVRQEAVGALGSSTSQLGGGTSSYSGGRGGDCGPQALCNLLHGLVRSGLLSSSVPAPPDADRALPPAGLAGTDGRGPAAGPSWLDEEGGEELAMAVVASATLSPVSAAVLAPSPSSPLVAAAAVDARWLLEDLCTALYSVLPQCTPQGLANALSALAAAGHVPDAGWLERFYIESAARMDTGSSSGSSGSSSGSGREGADGADSSISGGNGSSSRWCNADDLAHMAAAAAELRLAPPRWWAARLYGAMERRLTHGGGGCSARQLSQMLHGAAQLHRSYGQLPLAPVASNTKSGAGVDALAPHAAAPVVAPAPPCTVAAAAAARPPPSLLAAWHRAAAAALPGFNAVDAAHSLWALAALGERPPPDWLQRLLVGVRGALVAAPPSELAVLLWSLSELRFRPTWSWIADCVEASAPGLPRMEGQDFAMLLSGLVRLGGRPTPEWSARLMAALAPRLRRLRLRSLSQCVWALYRLRVQPPPEVLTQLAAELRRRWLQQAAAASASASASASAATSAAAGEEQREQLRHSVMLLWVISIWLGSEGRKHRPAVAAALAAGGRNGAGRGPGGRLTGAPRLRLRRPVNGNTGAAGLSSVEPRSPDVAIKQQPHSAVAAGPQTHRPPAPACRLSSRMLRRRRAARPGHLAAALGGDAAAAAALRRSLASQLLPAALAATEPLLAARRATAQDAALLAAVVRRMPRQVRRAAATAAPAWPQALLDATEPLLPSMTHAGLLQTLAAAKLLLRGSGKEQGAGAVVDGRWVAAAERAVAVQLGAASPLLPCAARVTLLRRLTALGASGSAARLNGASMPCQPAASNGSSSSSSSGSSCGCGTATTPAGGIRTVTAAGSSRVLLDAVAAMRRTGTVAEPLVALQAALLRARVRLRKLRAALRGAHAAAAARRARGPPPAASAALAAAAQDVAAATELAVAAAAGAQSACRPKTLAAAQWRVQAAVVAATYALLPPRGSGSGGLADEDDGEEEDVAAPAVRVNGGRQPLPPLSVEQRRWIQARAERTVAAQLLAAAPPEHVAQLAALAAVPLAAQAGRAAATGASQQAGGPSHRRRQQEQEEAARSLLWLAAACSARWRRMLRPHRALAARSWRAALASLELSSPALAQQLAAVLPAVVSGGARPGGHGAGGAGDMTGESDCKAAARAAVCAELAAASGVVLEAATSAAANGR</sequence>
<proteinExistence type="predicted"/>
<evidence type="ECO:0000313" key="2">
    <source>
        <dbReference type="EMBL" id="PNW77274.1"/>
    </source>
</evidence>
<feature type="compositionally biased region" description="Gly residues" evidence="1">
    <location>
        <begin position="530"/>
        <end position="556"/>
    </location>
</feature>
<feature type="compositionally biased region" description="Polar residues" evidence="1">
    <location>
        <begin position="35"/>
        <end position="48"/>
    </location>
</feature>
<feature type="region of interest" description="Disordered" evidence="1">
    <location>
        <begin position="32"/>
        <end position="53"/>
    </location>
</feature>
<feature type="region of interest" description="Disordered" evidence="1">
    <location>
        <begin position="629"/>
        <end position="656"/>
    </location>
</feature>
<dbReference type="EMBL" id="CM008971">
    <property type="protein sequence ID" value="PNW77274.1"/>
    <property type="molecule type" value="Genomic_DNA"/>
</dbReference>
<dbReference type="OMA" id="ATNWYEL"/>
<dbReference type="GO" id="GO:0035770">
    <property type="term" value="C:ribonucleoprotein granule"/>
    <property type="evidence" value="ECO:0000318"/>
    <property type="project" value="GO_Central"/>
</dbReference>
<feature type="region of interest" description="Disordered" evidence="1">
    <location>
        <begin position="756"/>
        <end position="788"/>
    </location>
</feature>
<feature type="region of interest" description="Disordered" evidence="1">
    <location>
        <begin position="530"/>
        <end position="558"/>
    </location>
</feature>
<dbReference type="ExpressionAtlas" id="A0A2K3D9R5">
    <property type="expression patterns" value="baseline"/>
</dbReference>
<name>A0A2K3D9R5_CHLRE</name>
<feature type="region of interest" description="Disordered" evidence="1">
    <location>
        <begin position="75"/>
        <end position="96"/>
    </location>
</feature>
<feature type="compositionally biased region" description="Low complexity" evidence="1">
    <location>
        <begin position="202"/>
        <end position="221"/>
    </location>
</feature>
<feature type="region of interest" description="Disordered" evidence="1">
    <location>
        <begin position="348"/>
        <end position="373"/>
    </location>
</feature>
<organism evidence="2 3">
    <name type="scientific">Chlamydomonas reinhardtii</name>
    <name type="common">Chlamydomonas smithii</name>
    <dbReference type="NCBI Taxonomy" id="3055"/>
    <lineage>
        <taxon>Eukaryota</taxon>
        <taxon>Viridiplantae</taxon>
        <taxon>Chlorophyta</taxon>
        <taxon>core chlorophytes</taxon>
        <taxon>Chlorophyceae</taxon>
        <taxon>CS clade</taxon>
        <taxon>Chlamydomonadales</taxon>
        <taxon>Chlamydomonadaceae</taxon>
        <taxon>Chlamydomonas</taxon>
    </lineage>
</organism>
<dbReference type="KEGG" id="cre:CHLRE_10g429400v5"/>
<protein>
    <submittedName>
        <fullName evidence="2">Uncharacterized protein</fullName>
    </submittedName>
</protein>
<dbReference type="OrthoDB" id="552017at2759"/>
<dbReference type="InParanoid" id="A0A2K3D9R5"/>
<feature type="region of interest" description="Disordered" evidence="1">
    <location>
        <begin position="1624"/>
        <end position="1643"/>
    </location>
</feature>
<dbReference type="Proteomes" id="UP000006906">
    <property type="component" value="Chromosome 10"/>
</dbReference>
<feature type="compositionally biased region" description="Low complexity" evidence="1">
    <location>
        <begin position="759"/>
        <end position="771"/>
    </location>
</feature>
<dbReference type="GO" id="GO:0000963">
    <property type="term" value="P:mitochondrial RNA processing"/>
    <property type="evidence" value="ECO:0000318"/>
    <property type="project" value="GO_Central"/>
</dbReference>
<reference evidence="2 3" key="1">
    <citation type="journal article" date="2007" name="Science">
        <title>The Chlamydomonas genome reveals the evolution of key animal and plant functions.</title>
        <authorList>
            <person name="Merchant S.S."/>
            <person name="Prochnik S.E."/>
            <person name="Vallon O."/>
            <person name="Harris E.H."/>
            <person name="Karpowicz S.J."/>
            <person name="Witman G.B."/>
            <person name="Terry A."/>
            <person name="Salamov A."/>
            <person name="Fritz-Laylin L.K."/>
            <person name="Marechal-Drouard L."/>
            <person name="Marshall W.F."/>
            <person name="Qu L.H."/>
            <person name="Nelson D.R."/>
            <person name="Sanderfoot A.A."/>
            <person name="Spalding M.H."/>
            <person name="Kapitonov V.V."/>
            <person name="Ren Q."/>
            <person name="Ferris P."/>
            <person name="Lindquist E."/>
            <person name="Shapiro H."/>
            <person name="Lucas S.M."/>
            <person name="Grimwood J."/>
            <person name="Schmutz J."/>
            <person name="Cardol P."/>
            <person name="Cerutti H."/>
            <person name="Chanfreau G."/>
            <person name="Chen C.L."/>
            <person name="Cognat V."/>
            <person name="Croft M.T."/>
            <person name="Dent R."/>
            <person name="Dutcher S."/>
            <person name="Fernandez E."/>
            <person name="Fukuzawa H."/>
            <person name="Gonzalez-Ballester D."/>
            <person name="Gonzalez-Halphen D."/>
            <person name="Hallmann A."/>
            <person name="Hanikenne M."/>
            <person name="Hippler M."/>
            <person name="Inwood W."/>
            <person name="Jabbari K."/>
            <person name="Kalanon M."/>
            <person name="Kuras R."/>
            <person name="Lefebvre P.A."/>
            <person name="Lemaire S.D."/>
            <person name="Lobanov A.V."/>
            <person name="Lohr M."/>
            <person name="Manuell A."/>
            <person name="Meier I."/>
            <person name="Mets L."/>
            <person name="Mittag M."/>
            <person name="Mittelmeier T."/>
            <person name="Moroney J.V."/>
            <person name="Moseley J."/>
            <person name="Napoli C."/>
            <person name="Nedelcu A.M."/>
            <person name="Niyogi K."/>
            <person name="Novoselov S.V."/>
            <person name="Paulsen I.T."/>
            <person name="Pazour G."/>
            <person name="Purton S."/>
            <person name="Ral J.P."/>
            <person name="Riano-Pachon D.M."/>
            <person name="Riekhof W."/>
            <person name="Rymarquis L."/>
            <person name="Schroda M."/>
            <person name="Stern D."/>
            <person name="Umen J."/>
            <person name="Willows R."/>
            <person name="Wilson N."/>
            <person name="Zimmer S.L."/>
            <person name="Allmer J."/>
            <person name="Balk J."/>
            <person name="Bisova K."/>
            <person name="Chen C.J."/>
            <person name="Elias M."/>
            <person name="Gendler K."/>
            <person name="Hauser C."/>
            <person name="Lamb M.R."/>
            <person name="Ledford H."/>
            <person name="Long J.C."/>
            <person name="Minagawa J."/>
            <person name="Page M.D."/>
            <person name="Pan J."/>
            <person name="Pootakham W."/>
            <person name="Roje S."/>
            <person name="Rose A."/>
            <person name="Stahlberg E."/>
            <person name="Terauchi A.M."/>
            <person name="Yang P."/>
            <person name="Ball S."/>
            <person name="Bowler C."/>
            <person name="Dieckmann C.L."/>
            <person name="Gladyshev V.N."/>
            <person name="Green P."/>
            <person name="Jorgensen R."/>
            <person name="Mayfield S."/>
            <person name="Mueller-Roeber B."/>
            <person name="Rajamani S."/>
            <person name="Sayre R.T."/>
            <person name="Brokstein P."/>
            <person name="Dubchak I."/>
            <person name="Goodstein D."/>
            <person name="Hornick L."/>
            <person name="Huang Y.W."/>
            <person name="Jhaveri J."/>
            <person name="Luo Y."/>
            <person name="Martinez D."/>
            <person name="Ngau W.C."/>
            <person name="Otillar B."/>
            <person name="Poliakov A."/>
            <person name="Porter A."/>
            <person name="Szajkowski L."/>
            <person name="Werner G."/>
            <person name="Zhou K."/>
            <person name="Grigoriev I.V."/>
            <person name="Rokhsar D.S."/>
            <person name="Grossman A.R."/>
        </authorList>
    </citation>
    <scope>NUCLEOTIDE SEQUENCE [LARGE SCALE GENOMIC DNA]</scope>
    <source>
        <strain evidence="3">CC-503</strain>
    </source>
</reference>
<feature type="compositionally biased region" description="Low complexity" evidence="1">
    <location>
        <begin position="297"/>
        <end position="313"/>
    </location>
</feature>
<dbReference type="GO" id="GO:0003723">
    <property type="term" value="F:RNA binding"/>
    <property type="evidence" value="ECO:0000318"/>
    <property type="project" value="GO_Central"/>
</dbReference>
<feature type="compositionally biased region" description="Acidic residues" evidence="1">
    <location>
        <begin position="1548"/>
        <end position="1558"/>
    </location>
</feature>